<feature type="compositionally biased region" description="Polar residues" evidence="1">
    <location>
        <begin position="105"/>
        <end position="119"/>
    </location>
</feature>
<proteinExistence type="predicted"/>
<accession>A0A814NA98</accession>
<dbReference type="InterPro" id="IPR013087">
    <property type="entry name" value="Znf_C2H2_type"/>
</dbReference>
<dbReference type="Gene3D" id="3.30.160.60">
    <property type="entry name" value="Classic Zinc Finger"/>
    <property type="match status" value="1"/>
</dbReference>
<feature type="region of interest" description="Disordered" evidence="1">
    <location>
        <begin position="193"/>
        <end position="229"/>
    </location>
</feature>
<feature type="domain" description="C2H2-type" evidence="2">
    <location>
        <begin position="168"/>
        <end position="189"/>
    </location>
</feature>
<dbReference type="PROSITE" id="PS00028">
    <property type="entry name" value="ZINC_FINGER_C2H2_1"/>
    <property type="match status" value="1"/>
</dbReference>
<sequence>MTEDNIQLPNYLCFKPSKAKIGHNGLFATRTLKPNEPLGIYRGKIRRILPQTADEEYVCASVNSTSGQSRSNTSLKRSASQTQHAIKSSSSVRHSWKQTDDIDQSTECSKPSSTSTNRSHIPDALQDYDHVCAKCNMPFNSQSSLDEHQNGQCLEMNVLASCGSWFRCPLCSLTYCDANLMSLHINKTHRDVLKSNQRGNSQRRSNNNNRNSQTLTTSRSEHHHLRKYS</sequence>
<evidence type="ECO:0000259" key="2">
    <source>
        <dbReference type="PROSITE" id="PS00028"/>
    </source>
</evidence>
<gene>
    <name evidence="3" type="ORF">SEV965_LOCUS15272</name>
</gene>
<dbReference type="SMART" id="SM00355">
    <property type="entry name" value="ZnF_C2H2"/>
    <property type="match status" value="2"/>
</dbReference>
<evidence type="ECO:0000256" key="1">
    <source>
        <dbReference type="SAM" id="MobiDB-lite"/>
    </source>
</evidence>
<name>A0A814NA98_9BILA</name>
<organism evidence="3 4">
    <name type="scientific">Rotaria sordida</name>
    <dbReference type="NCBI Taxonomy" id="392033"/>
    <lineage>
        <taxon>Eukaryota</taxon>
        <taxon>Metazoa</taxon>
        <taxon>Spiralia</taxon>
        <taxon>Gnathifera</taxon>
        <taxon>Rotifera</taxon>
        <taxon>Eurotatoria</taxon>
        <taxon>Bdelloidea</taxon>
        <taxon>Philodinida</taxon>
        <taxon>Philodinidae</taxon>
        <taxon>Rotaria</taxon>
    </lineage>
</organism>
<evidence type="ECO:0000313" key="4">
    <source>
        <dbReference type="Proteomes" id="UP000663889"/>
    </source>
</evidence>
<feature type="compositionally biased region" description="Low complexity" evidence="1">
    <location>
        <begin position="195"/>
        <end position="218"/>
    </location>
</feature>
<dbReference type="EMBL" id="CAJNOU010000791">
    <property type="protein sequence ID" value="CAF1089259.1"/>
    <property type="molecule type" value="Genomic_DNA"/>
</dbReference>
<evidence type="ECO:0000313" key="3">
    <source>
        <dbReference type="EMBL" id="CAF1089259.1"/>
    </source>
</evidence>
<feature type="region of interest" description="Disordered" evidence="1">
    <location>
        <begin position="63"/>
        <end position="121"/>
    </location>
</feature>
<feature type="compositionally biased region" description="Polar residues" evidence="1">
    <location>
        <begin position="63"/>
        <end position="93"/>
    </location>
</feature>
<reference evidence="3" key="1">
    <citation type="submission" date="2021-02" db="EMBL/GenBank/DDBJ databases">
        <authorList>
            <person name="Nowell W R."/>
        </authorList>
    </citation>
    <scope>NUCLEOTIDE SEQUENCE</scope>
</reference>
<dbReference type="AlphaFoldDB" id="A0A814NA98"/>
<protein>
    <recommendedName>
        <fullName evidence="2">C2H2-type domain-containing protein</fullName>
    </recommendedName>
</protein>
<comment type="caution">
    <text evidence="3">The sequence shown here is derived from an EMBL/GenBank/DDBJ whole genome shotgun (WGS) entry which is preliminary data.</text>
</comment>
<dbReference type="Proteomes" id="UP000663889">
    <property type="component" value="Unassembled WGS sequence"/>
</dbReference>